<reference evidence="1" key="1">
    <citation type="submission" date="2014-05" db="EMBL/GenBank/DDBJ databases">
        <authorList>
            <person name="Chronopoulou M."/>
        </authorList>
    </citation>
    <scope>NUCLEOTIDE SEQUENCE</scope>
    <source>
        <tissue evidence="1">Whole organism</tissue>
    </source>
</reference>
<feature type="non-terminal residue" evidence="1">
    <location>
        <position position="1"/>
    </location>
</feature>
<sequence length="55" mass="6520">SRFVWYTGAFKLVLYYKTLLELVLATSLFTSTQDKNPLDALRSEFKSPFLLYYFL</sequence>
<accession>A0A0K2T7P9</accession>
<dbReference type="AlphaFoldDB" id="A0A0K2T7P9"/>
<name>A0A0K2T7P9_LEPSM</name>
<organism evidence="1">
    <name type="scientific">Lepeophtheirus salmonis</name>
    <name type="common">Salmon louse</name>
    <name type="synonym">Caligus salmonis</name>
    <dbReference type="NCBI Taxonomy" id="72036"/>
    <lineage>
        <taxon>Eukaryota</taxon>
        <taxon>Metazoa</taxon>
        <taxon>Ecdysozoa</taxon>
        <taxon>Arthropoda</taxon>
        <taxon>Crustacea</taxon>
        <taxon>Multicrustacea</taxon>
        <taxon>Hexanauplia</taxon>
        <taxon>Copepoda</taxon>
        <taxon>Siphonostomatoida</taxon>
        <taxon>Caligidae</taxon>
        <taxon>Lepeophtheirus</taxon>
    </lineage>
</organism>
<protein>
    <submittedName>
        <fullName evidence="1">Uncharacterized protein</fullName>
    </submittedName>
</protein>
<proteinExistence type="predicted"/>
<evidence type="ECO:0000313" key="1">
    <source>
        <dbReference type="EMBL" id="CDW21830.1"/>
    </source>
</evidence>
<dbReference type="EMBL" id="HACA01004469">
    <property type="protein sequence ID" value="CDW21830.1"/>
    <property type="molecule type" value="Transcribed_RNA"/>
</dbReference>